<sequence>MRAVNSASPPTPPLDIISHLPLPLIKSQIIPPAPLRSESGSEPAVDFLLDFDGHSWIAYGASSLLVISHFPNPLLEVETKVGLIYRQVIELSPEDADCVSAVSWSPATPSVGEVAVALGDSIVLLTYTEDDTSSSKFVLD</sequence>
<accession>A0AAW2VAK1</accession>
<dbReference type="EMBL" id="JACGWJ010000004">
    <property type="protein sequence ID" value="KAL0426143.1"/>
    <property type="molecule type" value="Genomic_DNA"/>
</dbReference>
<evidence type="ECO:0000313" key="1">
    <source>
        <dbReference type="EMBL" id="KAL0426143.1"/>
    </source>
</evidence>
<dbReference type="PANTHER" id="PTHR13950">
    <property type="entry name" value="RABCONNECTIN-RELATED"/>
    <property type="match status" value="1"/>
</dbReference>
<reference evidence="1" key="2">
    <citation type="journal article" date="2024" name="Plant">
        <title>Genomic evolution and insights into agronomic trait innovations of Sesamum species.</title>
        <authorList>
            <person name="Miao H."/>
            <person name="Wang L."/>
            <person name="Qu L."/>
            <person name="Liu H."/>
            <person name="Sun Y."/>
            <person name="Le M."/>
            <person name="Wang Q."/>
            <person name="Wei S."/>
            <person name="Zheng Y."/>
            <person name="Lin W."/>
            <person name="Duan Y."/>
            <person name="Cao H."/>
            <person name="Xiong S."/>
            <person name="Wang X."/>
            <person name="Wei L."/>
            <person name="Li C."/>
            <person name="Ma Q."/>
            <person name="Ju M."/>
            <person name="Zhao R."/>
            <person name="Li G."/>
            <person name="Mu C."/>
            <person name="Tian Q."/>
            <person name="Mei H."/>
            <person name="Zhang T."/>
            <person name="Gao T."/>
            <person name="Zhang H."/>
        </authorList>
    </citation>
    <scope>NUCLEOTIDE SEQUENCE</scope>
    <source>
        <strain evidence="1">G02</strain>
    </source>
</reference>
<dbReference type="GO" id="GO:0007035">
    <property type="term" value="P:vacuolar acidification"/>
    <property type="evidence" value="ECO:0007669"/>
    <property type="project" value="TreeGrafter"/>
</dbReference>
<proteinExistence type="predicted"/>
<dbReference type="PANTHER" id="PTHR13950:SF9">
    <property type="entry name" value="RABCONNECTIN-3A"/>
    <property type="match status" value="1"/>
</dbReference>
<comment type="caution">
    <text evidence="1">The sequence shown here is derived from an EMBL/GenBank/DDBJ whole genome shotgun (WGS) entry which is preliminary data.</text>
</comment>
<gene>
    <name evidence="1" type="ORF">Sradi_1149100</name>
</gene>
<reference evidence="1" key="1">
    <citation type="submission" date="2020-06" db="EMBL/GenBank/DDBJ databases">
        <authorList>
            <person name="Li T."/>
            <person name="Hu X."/>
            <person name="Zhang T."/>
            <person name="Song X."/>
            <person name="Zhang H."/>
            <person name="Dai N."/>
            <person name="Sheng W."/>
            <person name="Hou X."/>
            <person name="Wei L."/>
        </authorList>
    </citation>
    <scope>NUCLEOTIDE SEQUENCE</scope>
    <source>
        <strain evidence="1">G02</strain>
        <tissue evidence="1">Leaf</tissue>
    </source>
</reference>
<protein>
    <submittedName>
        <fullName evidence="1">Uncharacterized protein</fullName>
    </submittedName>
</protein>
<dbReference type="AlphaFoldDB" id="A0AAW2VAK1"/>
<dbReference type="GO" id="GO:0043291">
    <property type="term" value="C:RAVE complex"/>
    <property type="evidence" value="ECO:0007669"/>
    <property type="project" value="TreeGrafter"/>
</dbReference>
<name>A0AAW2VAK1_SESRA</name>
<organism evidence="1">
    <name type="scientific">Sesamum radiatum</name>
    <name type="common">Black benniseed</name>
    <dbReference type="NCBI Taxonomy" id="300843"/>
    <lineage>
        <taxon>Eukaryota</taxon>
        <taxon>Viridiplantae</taxon>
        <taxon>Streptophyta</taxon>
        <taxon>Embryophyta</taxon>
        <taxon>Tracheophyta</taxon>
        <taxon>Spermatophyta</taxon>
        <taxon>Magnoliopsida</taxon>
        <taxon>eudicotyledons</taxon>
        <taxon>Gunneridae</taxon>
        <taxon>Pentapetalae</taxon>
        <taxon>asterids</taxon>
        <taxon>lamiids</taxon>
        <taxon>Lamiales</taxon>
        <taxon>Pedaliaceae</taxon>
        <taxon>Sesamum</taxon>
    </lineage>
</organism>
<dbReference type="InterPro" id="IPR052208">
    <property type="entry name" value="DmX-like/RAVE_component"/>
</dbReference>